<protein>
    <submittedName>
        <fullName evidence="2">Plc-like phosphodiesterase protein</fullName>
    </submittedName>
</protein>
<comment type="caution">
    <text evidence="2">The sequence shown here is derived from an EMBL/GenBank/DDBJ whole genome shotgun (WGS) entry which is preliminary data.</text>
</comment>
<sequence>MMQLSSFALATAVALIPFTSAAPAEAKTTDGISSCGSAWMPRDDVAIGQATDKRPGFSSAVQAFCSAANGRTVKPNGYLSLSTEVFLNGGKNPSEYGIQGFVNFEVHNKIKSDHTISKNDCLRYLNALSADGGKCSGADNKDTKGGTWQVGPDGISYHALGYETPPKEDAVNKIFEGSAITAQSANKGAGPPLKPWPFGSLDNIKPVACHSHNDYDRNVPVFSAFSAGCIAIEADVFLSGGDVIIGHVFPTPGRTLRLQYTEPLRAILDHNNGGSPGEIGIYKARPDQKIVLMVDFKTSDSKTLDAVVAALQPLRDGKYLSHVADGKFVQRAVTVVASGNAPFDRIDSGDGVPNRDVFYDANVDKLESKYTTINSYYASADFKSAIGNPSSPAAFSDSQKAKVKSQVDAAHAAGLKVRYWNLPGEYMWEPLAALGVDYLNADDMSNTARLRRIQYSANYKNISSKPPETMQLPSMSLPAVLGLASLATAHMQMTSPPPFRSSHNPYTTSVDYDMNSPLEASGANYPCKGYHKLLGTPQGRSVATWRAGGSYSFSVAGSATHNGGSCQVSLSYDGGQTFTAIHSYVGGCPLKSTWPFTLPNDTPAGEALFAWSWFNNIGNREMYMNCAHVTIEGRAAAADAEAGAGAGADAGAEAETAAGVSLNERAPSDPFRSRPRMFAANVANGCSTVEGADVLFPKLGPDVDNVSRKTSPPRGNCN</sequence>
<dbReference type="PANTHER" id="PTHR36182">
    <property type="entry name" value="PROTEIN, PUTATIVE (AFU_ORTHOLOGUE AFUA_6G10930)-RELATED"/>
    <property type="match status" value="1"/>
</dbReference>
<dbReference type="InterPro" id="IPR017946">
    <property type="entry name" value="PLC-like_Pdiesterase_TIM-brl"/>
</dbReference>
<dbReference type="STRING" id="43265.A0A545UXU7"/>
<organism evidence="2 3">
    <name type="scientific">Cordyceps javanica</name>
    <dbReference type="NCBI Taxonomy" id="43265"/>
    <lineage>
        <taxon>Eukaryota</taxon>
        <taxon>Fungi</taxon>
        <taxon>Dikarya</taxon>
        <taxon>Ascomycota</taxon>
        <taxon>Pezizomycotina</taxon>
        <taxon>Sordariomycetes</taxon>
        <taxon>Hypocreomycetidae</taxon>
        <taxon>Hypocreales</taxon>
        <taxon>Cordycipitaceae</taxon>
        <taxon>Cordyceps</taxon>
    </lineage>
</organism>
<dbReference type="Proteomes" id="UP000315783">
    <property type="component" value="Unassembled WGS sequence"/>
</dbReference>
<dbReference type="EMBL" id="SPUK01000010">
    <property type="protein sequence ID" value="TQV94295.1"/>
    <property type="molecule type" value="Genomic_DNA"/>
</dbReference>
<gene>
    <name evidence="2" type="ORF">IF1G_07174</name>
</gene>
<name>A0A545UXU7_9HYPO</name>
<keyword evidence="1" id="KW-0732">Signal</keyword>
<dbReference type="Gene3D" id="2.70.50.70">
    <property type="match status" value="1"/>
</dbReference>
<dbReference type="PANTHER" id="PTHR36182:SF1">
    <property type="entry name" value="PROTEIN, PUTATIVE (AFU_ORTHOLOGUE AFUA_6G10930)-RELATED"/>
    <property type="match status" value="1"/>
</dbReference>
<feature type="signal peptide" evidence="1">
    <location>
        <begin position="1"/>
        <end position="26"/>
    </location>
</feature>
<reference evidence="2 3" key="1">
    <citation type="journal article" date="2019" name="Appl. Microbiol. Biotechnol.">
        <title>Genome sequence of Isaria javanica and comparative genome analysis insights into family S53 peptidase evolution in fungal entomopathogens.</title>
        <authorList>
            <person name="Lin R."/>
            <person name="Zhang X."/>
            <person name="Xin B."/>
            <person name="Zou M."/>
            <person name="Gao Y."/>
            <person name="Qin F."/>
            <person name="Hu Q."/>
            <person name="Xie B."/>
            <person name="Cheng X."/>
        </authorList>
    </citation>
    <scope>NUCLEOTIDE SEQUENCE [LARGE SCALE GENOMIC DNA]</scope>
    <source>
        <strain evidence="2 3">IJ1G</strain>
    </source>
</reference>
<dbReference type="SUPFAM" id="SSF51695">
    <property type="entry name" value="PLC-like phosphodiesterases"/>
    <property type="match status" value="1"/>
</dbReference>
<dbReference type="GO" id="GO:0008081">
    <property type="term" value="F:phosphoric diester hydrolase activity"/>
    <property type="evidence" value="ECO:0007669"/>
    <property type="project" value="InterPro"/>
</dbReference>
<accession>A0A545UXU7</accession>
<dbReference type="GO" id="GO:0006629">
    <property type="term" value="P:lipid metabolic process"/>
    <property type="evidence" value="ECO:0007669"/>
    <property type="project" value="InterPro"/>
</dbReference>
<proteinExistence type="predicted"/>
<evidence type="ECO:0000313" key="3">
    <source>
        <dbReference type="Proteomes" id="UP000315783"/>
    </source>
</evidence>
<dbReference type="AlphaFoldDB" id="A0A545UXU7"/>
<evidence type="ECO:0000313" key="2">
    <source>
        <dbReference type="EMBL" id="TQV94295.1"/>
    </source>
</evidence>
<keyword evidence="3" id="KW-1185">Reference proteome</keyword>
<feature type="chain" id="PRO_5021703127" evidence="1">
    <location>
        <begin position="27"/>
        <end position="718"/>
    </location>
</feature>
<dbReference type="OrthoDB" id="4153866at2759"/>
<evidence type="ECO:0000256" key="1">
    <source>
        <dbReference type="SAM" id="SignalP"/>
    </source>
</evidence>